<organism evidence="3 4">
    <name type="scientific">Paenibacillus aquistagni</name>
    <dbReference type="NCBI Taxonomy" id="1852522"/>
    <lineage>
        <taxon>Bacteria</taxon>
        <taxon>Bacillati</taxon>
        <taxon>Bacillota</taxon>
        <taxon>Bacilli</taxon>
        <taxon>Bacillales</taxon>
        <taxon>Paenibacillaceae</taxon>
        <taxon>Paenibacillus</taxon>
    </lineage>
</organism>
<evidence type="ECO:0000313" key="4">
    <source>
        <dbReference type="Proteomes" id="UP000193834"/>
    </source>
</evidence>
<sequence length="343" mass="38731">MKKKRSASSRGHSKDRSTRPMGSDKQAYAMQRAKTAAFTQQANHSNYSFRTASSKQPSRSSTANKLFIMVSKPKKSNKRSHRLSKIASVKKAKPSRFANASSKKRSAVGTLKVWAFNRRGRKQYICIGIVPIHMLKKLSARHKPKLCGSKHASHEQTIKRSSSAKKNRRVHCKHHKPYTEHRAKKKCCRPRAPSKSYMRSQHEHRHACSCVPHCPPPPPPECSCVNHIKVISKTETLFDEQQFTEISLRGERVMPAQDTSKATVYTYAVINRGANDMLAVLEISPNGKDYVRDATERIHAGETAVIVPNRFLKWTRIRIIPEGATTADIYYQCQSIGTAKGDR</sequence>
<keyword evidence="4" id="KW-1185">Reference proteome</keyword>
<dbReference type="OrthoDB" id="1808778at2"/>
<name>A0A1X7L9P2_9BACL</name>
<feature type="compositionally biased region" description="Polar residues" evidence="1">
    <location>
        <begin position="37"/>
        <end position="63"/>
    </location>
</feature>
<accession>A0A1X7L9P2</accession>
<evidence type="ECO:0000256" key="1">
    <source>
        <dbReference type="SAM" id="MobiDB-lite"/>
    </source>
</evidence>
<dbReference type="InterPro" id="IPR045965">
    <property type="entry name" value="DUF6385"/>
</dbReference>
<feature type="region of interest" description="Disordered" evidence="1">
    <location>
        <begin position="147"/>
        <end position="176"/>
    </location>
</feature>
<feature type="compositionally biased region" description="Basic residues" evidence="1">
    <location>
        <begin position="162"/>
        <end position="176"/>
    </location>
</feature>
<feature type="region of interest" description="Disordered" evidence="1">
    <location>
        <begin position="1"/>
        <end position="63"/>
    </location>
</feature>
<feature type="domain" description="DUF6385" evidence="2">
    <location>
        <begin position="258"/>
        <end position="335"/>
    </location>
</feature>
<dbReference type="RefSeq" id="WP_085495558.1">
    <property type="nucleotide sequence ID" value="NZ_FXAZ01000004.1"/>
</dbReference>
<evidence type="ECO:0000313" key="3">
    <source>
        <dbReference type="EMBL" id="SMG50465.1"/>
    </source>
</evidence>
<feature type="compositionally biased region" description="Basic residues" evidence="1">
    <location>
        <begin position="1"/>
        <end position="11"/>
    </location>
</feature>
<protein>
    <recommendedName>
        <fullName evidence="2">DUF6385 domain-containing protein</fullName>
    </recommendedName>
</protein>
<evidence type="ECO:0000259" key="2">
    <source>
        <dbReference type="Pfam" id="PF19912"/>
    </source>
</evidence>
<reference evidence="3 4" key="1">
    <citation type="submission" date="2017-04" db="EMBL/GenBank/DDBJ databases">
        <authorList>
            <person name="Afonso C.L."/>
            <person name="Miller P.J."/>
            <person name="Scott M.A."/>
            <person name="Spackman E."/>
            <person name="Goraichik I."/>
            <person name="Dimitrov K.M."/>
            <person name="Suarez D.L."/>
            <person name="Swayne D.E."/>
        </authorList>
    </citation>
    <scope>NUCLEOTIDE SEQUENCE [LARGE SCALE GENOMIC DNA]</scope>
    <source>
        <strain evidence="3 4">11</strain>
    </source>
</reference>
<dbReference type="Proteomes" id="UP000193834">
    <property type="component" value="Unassembled WGS sequence"/>
</dbReference>
<dbReference type="Pfam" id="PF19912">
    <property type="entry name" value="DUF6385"/>
    <property type="match status" value="1"/>
</dbReference>
<gene>
    <name evidence="3" type="ORF">SAMN06295960_3122</name>
</gene>
<dbReference type="STRING" id="1852522.SAMN06295960_3122"/>
<dbReference type="AlphaFoldDB" id="A0A1X7L9P2"/>
<proteinExistence type="predicted"/>
<dbReference type="EMBL" id="FXAZ01000004">
    <property type="protein sequence ID" value="SMG50465.1"/>
    <property type="molecule type" value="Genomic_DNA"/>
</dbReference>